<dbReference type="Proteomes" id="UP000683360">
    <property type="component" value="Unassembled WGS sequence"/>
</dbReference>
<evidence type="ECO:0000313" key="3">
    <source>
        <dbReference type="Proteomes" id="UP000683360"/>
    </source>
</evidence>
<protein>
    <recommendedName>
        <fullName evidence="1">Novel STAND NTPase 3 domain-containing protein</fullName>
    </recommendedName>
</protein>
<reference evidence="2" key="1">
    <citation type="submission" date="2021-03" db="EMBL/GenBank/DDBJ databases">
        <authorList>
            <person name="Bekaert M."/>
        </authorList>
    </citation>
    <scope>NUCLEOTIDE SEQUENCE</scope>
</reference>
<accession>A0A8S3S2L5</accession>
<sequence>MVPSDLVCTVSASLGIDIRHLSDQLSKVLLERCCPLRKTIEKLILIRNKIQGHAIKGRISDADYGRYKLNITSGIMEIAKVCKNEVGTKQSLSDVSKRSLDETLCIQYHDMLLEQIKMETRLEERIDDIAVQIPKTIEEAVSNAFNNKIPDIVEQSVQLTLKKLKEPNSILTTEDPFISIKCFSSEDTFVETDVISMALTQLEDNGVIVLTGTAGAGKSRNSLEIIRRFSAGHNGYCGIKLNGICDWIEIINDNDCLVVLLDDIFGRTNCIFNAEDEKYFDNIHSMVVQGFVKVIFTMRNTIRSDPQVSDTIDRQRIFQKSRFIDLSSVQIEMKETQKRECLLKYCKLNNIGISDPYQFYDEKDFLDPLVPIYLSDQDIYEISNIDINPLMGYPESCFLFASNRKFTRLGIGFFKHPTQSLCSEIERLRNDGHNDHRKALEYAILVYMALNEDMLNLKNINITKFNRIYELVYHKKELTAKNICRGLKDLTKRYLKTNIDGTYSFQHRSIFEGVLLSYNDIETDILIPLLHIDFIMEIGRLEGYKPQPRMENEITLLFKKNDYSLLAQKIIKELGKNILTKTFMERLCSSKVIRNADGYFFR</sequence>
<evidence type="ECO:0000313" key="2">
    <source>
        <dbReference type="EMBL" id="CAG2215312.1"/>
    </source>
</evidence>
<comment type="caution">
    <text evidence="2">The sequence shown here is derived from an EMBL/GenBank/DDBJ whole genome shotgun (WGS) entry which is preliminary data.</text>
</comment>
<dbReference type="Pfam" id="PF20720">
    <property type="entry name" value="nSTAND3"/>
    <property type="match status" value="1"/>
</dbReference>
<evidence type="ECO:0000259" key="1">
    <source>
        <dbReference type="Pfam" id="PF20720"/>
    </source>
</evidence>
<dbReference type="InterPro" id="IPR049050">
    <property type="entry name" value="nSTAND3"/>
</dbReference>
<gene>
    <name evidence="2" type="ORF">MEDL_29107</name>
</gene>
<name>A0A8S3S2L5_MYTED</name>
<dbReference type="AlphaFoldDB" id="A0A8S3S2L5"/>
<proteinExistence type="predicted"/>
<keyword evidence="3" id="KW-1185">Reference proteome</keyword>
<dbReference type="OrthoDB" id="6122878at2759"/>
<feature type="domain" description="Novel STAND NTPase 3" evidence="1">
    <location>
        <begin position="189"/>
        <end position="347"/>
    </location>
</feature>
<organism evidence="2 3">
    <name type="scientific">Mytilus edulis</name>
    <name type="common">Blue mussel</name>
    <dbReference type="NCBI Taxonomy" id="6550"/>
    <lineage>
        <taxon>Eukaryota</taxon>
        <taxon>Metazoa</taxon>
        <taxon>Spiralia</taxon>
        <taxon>Lophotrochozoa</taxon>
        <taxon>Mollusca</taxon>
        <taxon>Bivalvia</taxon>
        <taxon>Autobranchia</taxon>
        <taxon>Pteriomorphia</taxon>
        <taxon>Mytilida</taxon>
        <taxon>Mytiloidea</taxon>
        <taxon>Mytilidae</taxon>
        <taxon>Mytilinae</taxon>
        <taxon>Mytilus</taxon>
    </lineage>
</organism>
<dbReference type="EMBL" id="CAJPWZ010001440">
    <property type="protein sequence ID" value="CAG2215312.1"/>
    <property type="molecule type" value="Genomic_DNA"/>
</dbReference>